<sequence length="132" mass="14751">MVSRAGDWISQAQRDLEQAEDSRRAGRHEWACFAAQQAAEKAVKALHLYFGQEAWGHVIARLLGELPPAIAVPADLVDKAHVLDGFYIAPRYPNSHPEGAPFQHFGSLQSEEAIRYAREILAFVSDEMARPR</sequence>
<keyword evidence="3" id="KW-1185">Reference proteome</keyword>
<name>A0ABZ1BWK1_9FIRM</name>
<feature type="domain" description="HEPN" evidence="1">
    <location>
        <begin position="9"/>
        <end position="120"/>
    </location>
</feature>
<evidence type="ECO:0000313" key="3">
    <source>
        <dbReference type="Proteomes" id="UP001332192"/>
    </source>
</evidence>
<protein>
    <submittedName>
        <fullName evidence="2">HEPN domain-containing protein</fullName>
    </submittedName>
</protein>
<reference evidence="2 3" key="1">
    <citation type="journal article" date="2024" name="Front. Microbiol.">
        <title>Novel thermophilic genera Geochorda gen. nov. and Carboxydochorda gen. nov. from the deep terrestrial subsurface reveal the ecophysiological diversity in the class Limnochordia.</title>
        <authorList>
            <person name="Karnachuk O.V."/>
            <person name="Lukina A.P."/>
            <person name="Avakyan M.R."/>
            <person name="Kadnikov V.V."/>
            <person name="Begmatov S."/>
            <person name="Beletsky A.V."/>
            <person name="Vlasova K.G."/>
            <person name="Novikov A.A."/>
            <person name="Shcherbakova V.A."/>
            <person name="Mardanov A.V."/>
            <person name="Ravin N.V."/>
        </authorList>
    </citation>
    <scope>NUCLEOTIDE SEQUENCE [LARGE SCALE GENOMIC DNA]</scope>
    <source>
        <strain evidence="2 3">L945</strain>
    </source>
</reference>
<dbReference type="SMART" id="SM00748">
    <property type="entry name" value="HEPN"/>
    <property type="match status" value="1"/>
</dbReference>
<evidence type="ECO:0000313" key="2">
    <source>
        <dbReference type="EMBL" id="WRP17048.1"/>
    </source>
</evidence>
<dbReference type="InterPro" id="IPR007842">
    <property type="entry name" value="HEPN_dom"/>
</dbReference>
<organism evidence="2 3">
    <name type="scientific">Carboxydichorda subterranea</name>
    <dbReference type="NCBI Taxonomy" id="3109565"/>
    <lineage>
        <taxon>Bacteria</taxon>
        <taxon>Bacillati</taxon>
        <taxon>Bacillota</taxon>
        <taxon>Limnochordia</taxon>
        <taxon>Limnochordales</taxon>
        <taxon>Geochordaceae</taxon>
        <taxon>Carboxydichorda</taxon>
    </lineage>
</organism>
<dbReference type="Gene3D" id="1.20.120.330">
    <property type="entry name" value="Nucleotidyltransferases domain 2"/>
    <property type="match status" value="1"/>
</dbReference>
<dbReference type="Proteomes" id="UP001332192">
    <property type="component" value="Chromosome"/>
</dbReference>
<accession>A0ABZ1BWK1</accession>
<dbReference type="Pfam" id="PF05168">
    <property type="entry name" value="HEPN"/>
    <property type="match status" value="1"/>
</dbReference>
<dbReference type="SUPFAM" id="SSF81593">
    <property type="entry name" value="Nucleotidyltransferase substrate binding subunit/domain"/>
    <property type="match status" value="1"/>
</dbReference>
<dbReference type="EMBL" id="CP141615">
    <property type="protein sequence ID" value="WRP17048.1"/>
    <property type="molecule type" value="Genomic_DNA"/>
</dbReference>
<gene>
    <name evidence="2" type="ORF">U7230_13305</name>
</gene>
<evidence type="ECO:0000259" key="1">
    <source>
        <dbReference type="PROSITE" id="PS50910"/>
    </source>
</evidence>
<dbReference type="PROSITE" id="PS50910">
    <property type="entry name" value="HEPN"/>
    <property type="match status" value="1"/>
</dbReference>
<proteinExistence type="predicted"/>